<evidence type="ECO:0000313" key="5">
    <source>
        <dbReference type="Proteomes" id="UP000199103"/>
    </source>
</evidence>
<dbReference type="PANTHER" id="PTHR30055">
    <property type="entry name" value="HTH-TYPE TRANSCRIPTIONAL REGULATOR RUTR"/>
    <property type="match status" value="1"/>
</dbReference>
<dbReference type="EMBL" id="LT629772">
    <property type="protein sequence ID" value="SDT33608.1"/>
    <property type="molecule type" value="Genomic_DNA"/>
</dbReference>
<dbReference type="AlphaFoldDB" id="A0A1H1ZIR9"/>
<dbReference type="Gene3D" id="1.10.357.10">
    <property type="entry name" value="Tetracycline Repressor, domain 2"/>
    <property type="match status" value="1"/>
</dbReference>
<dbReference type="GO" id="GO:0003700">
    <property type="term" value="F:DNA-binding transcription factor activity"/>
    <property type="evidence" value="ECO:0007669"/>
    <property type="project" value="TreeGrafter"/>
</dbReference>
<proteinExistence type="predicted"/>
<dbReference type="InterPro" id="IPR050109">
    <property type="entry name" value="HTH-type_TetR-like_transc_reg"/>
</dbReference>
<dbReference type="PANTHER" id="PTHR30055:SF146">
    <property type="entry name" value="HTH-TYPE TRANSCRIPTIONAL DUAL REGULATOR CECR"/>
    <property type="match status" value="1"/>
</dbReference>
<evidence type="ECO:0000313" key="4">
    <source>
        <dbReference type="EMBL" id="SDT33608.1"/>
    </source>
</evidence>
<evidence type="ECO:0000256" key="1">
    <source>
        <dbReference type="ARBA" id="ARBA00023125"/>
    </source>
</evidence>
<dbReference type="Pfam" id="PF14246">
    <property type="entry name" value="TetR_C_7"/>
    <property type="match status" value="1"/>
</dbReference>
<dbReference type="InterPro" id="IPR001647">
    <property type="entry name" value="HTH_TetR"/>
</dbReference>
<evidence type="ECO:0000256" key="2">
    <source>
        <dbReference type="PROSITE-ProRule" id="PRU00335"/>
    </source>
</evidence>
<accession>A0A1H1ZIR9</accession>
<organism evidence="4 5">
    <name type="scientific">Microlunatus soli</name>
    <dbReference type="NCBI Taxonomy" id="630515"/>
    <lineage>
        <taxon>Bacteria</taxon>
        <taxon>Bacillati</taxon>
        <taxon>Actinomycetota</taxon>
        <taxon>Actinomycetes</taxon>
        <taxon>Propionibacteriales</taxon>
        <taxon>Propionibacteriaceae</taxon>
        <taxon>Microlunatus</taxon>
    </lineage>
</organism>
<dbReference type="GO" id="GO:0000976">
    <property type="term" value="F:transcription cis-regulatory region binding"/>
    <property type="evidence" value="ECO:0007669"/>
    <property type="project" value="TreeGrafter"/>
</dbReference>
<dbReference type="InterPro" id="IPR039536">
    <property type="entry name" value="TetR_C_Proteobacteria"/>
</dbReference>
<keyword evidence="5" id="KW-1185">Reference proteome</keyword>
<reference evidence="4 5" key="1">
    <citation type="submission" date="2016-10" db="EMBL/GenBank/DDBJ databases">
        <authorList>
            <person name="de Groot N.N."/>
        </authorList>
    </citation>
    <scope>NUCLEOTIDE SEQUENCE [LARGE SCALE GENOMIC DNA]</scope>
    <source>
        <strain evidence="4 5">DSM 21800</strain>
    </source>
</reference>
<dbReference type="PROSITE" id="PS50977">
    <property type="entry name" value="HTH_TETR_2"/>
    <property type="match status" value="1"/>
</dbReference>
<feature type="DNA-binding region" description="H-T-H motif" evidence="2">
    <location>
        <begin position="34"/>
        <end position="53"/>
    </location>
</feature>
<dbReference type="Proteomes" id="UP000199103">
    <property type="component" value="Chromosome I"/>
</dbReference>
<feature type="domain" description="HTH tetR-type" evidence="3">
    <location>
        <begin position="11"/>
        <end position="71"/>
    </location>
</feature>
<dbReference type="STRING" id="630515.SAMN04489812_5252"/>
<dbReference type="InterPro" id="IPR009057">
    <property type="entry name" value="Homeodomain-like_sf"/>
</dbReference>
<evidence type="ECO:0000259" key="3">
    <source>
        <dbReference type="PROSITE" id="PS50977"/>
    </source>
</evidence>
<name>A0A1H1ZIR9_9ACTN</name>
<sequence>MLDWGMARRGEALREHILDSAKLAFLESGFSGTSMDGIAARARTSKRSLYAHFETKDALLIAVVQRMRTLFEDRIRTPGDYSDDPAEAVTKFCARVLQLIRWSNVALTLRIGIAEADRLPELAGGLHDALFATTEERLRDYLRTHCQRSDDEAAMMTGRIIGLVVYPALPRVLFGLDPLQQDLGELGSRAVEDVQSLAGTMIALATGTADG</sequence>
<dbReference type="PRINTS" id="PR00455">
    <property type="entry name" value="HTHTETR"/>
</dbReference>
<protein>
    <submittedName>
        <fullName evidence="4">DNA-binding transcriptional regulator, AcrR family</fullName>
    </submittedName>
</protein>
<gene>
    <name evidence="4" type="ORF">SAMN04489812_5252</name>
</gene>
<dbReference type="Pfam" id="PF00440">
    <property type="entry name" value="TetR_N"/>
    <property type="match status" value="1"/>
</dbReference>
<dbReference type="SUPFAM" id="SSF46689">
    <property type="entry name" value="Homeodomain-like"/>
    <property type="match status" value="1"/>
</dbReference>
<keyword evidence="1 2" id="KW-0238">DNA-binding</keyword>